<keyword evidence="3" id="KW-1185">Reference proteome</keyword>
<accession>A0ABY4DCQ7</accession>
<dbReference type="GO" id="GO:0016787">
    <property type="term" value="F:hydrolase activity"/>
    <property type="evidence" value="ECO:0007669"/>
    <property type="project" value="UniProtKB-KW"/>
</dbReference>
<protein>
    <submittedName>
        <fullName evidence="2">NUDIX hydrolase</fullName>
    </submittedName>
</protein>
<sequence length="190" mass="21592">MKIQLLGSEVSQQDQTIIPAISAGCRAIIEQDNCILFSCLTKRSQYLLPGGRIDLGESLQACVVRECLEELGMVVEVNRWLCSIEEKYGNGWFRNEYFVVDVKAQDLPLQLVKEEIALKLAPVWVPKDKVIQKLLQTPIDERWWEASNNLAIKHSHYREACALSVYFSTNLPKIPVYFEGSLSKVDVCTD</sequence>
<reference evidence="3" key="1">
    <citation type="journal article" date="2024" name="J Bioinform Genom">
        <title>Complete genome sequence of the type strain bacterium Sphaerochaeta associata GLS2t (VKM B-2742)t.</title>
        <authorList>
            <person name="Troshina O.Y."/>
            <person name="Tepeeva A.N."/>
            <person name="Arzamasceva V.O."/>
            <person name="Whitman W.B."/>
            <person name="Varghese N."/>
            <person name="Shapiro N."/>
            <person name="Woyke T."/>
            <person name="Kripides N.C."/>
            <person name="Vasilenko O.V."/>
        </authorList>
    </citation>
    <scope>NUCLEOTIDE SEQUENCE [LARGE SCALE GENOMIC DNA]</scope>
    <source>
        <strain evidence="3">GLS2T</strain>
    </source>
</reference>
<dbReference type="EMBL" id="CP094929">
    <property type="protein sequence ID" value="UOM50712.1"/>
    <property type="molecule type" value="Genomic_DNA"/>
</dbReference>
<evidence type="ECO:0000313" key="3">
    <source>
        <dbReference type="Proteomes" id="UP000829708"/>
    </source>
</evidence>
<feature type="domain" description="Nudix hydrolase" evidence="1">
    <location>
        <begin position="20"/>
        <end position="147"/>
    </location>
</feature>
<dbReference type="RefSeq" id="WP_244772099.1">
    <property type="nucleotide sequence ID" value="NZ_CP094929.1"/>
</dbReference>
<dbReference type="SUPFAM" id="SSF55811">
    <property type="entry name" value="Nudix"/>
    <property type="match status" value="1"/>
</dbReference>
<keyword evidence="2" id="KW-0378">Hydrolase</keyword>
<evidence type="ECO:0000313" key="2">
    <source>
        <dbReference type="EMBL" id="UOM50712.1"/>
    </source>
</evidence>
<dbReference type="PROSITE" id="PS51462">
    <property type="entry name" value="NUDIX"/>
    <property type="match status" value="1"/>
</dbReference>
<dbReference type="Proteomes" id="UP000829708">
    <property type="component" value="Chromosome"/>
</dbReference>
<dbReference type="InterPro" id="IPR015797">
    <property type="entry name" value="NUDIX_hydrolase-like_dom_sf"/>
</dbReference>
<gene>
    <name evidence="2" type="ORF">MUG09_14200</name>
</gene>
<name>A0ABY4DCQ7_9SPIR</name>
<evidence type="ECO:0000259" key="1">
    <source>
        <dbReference type="PROSITE" id="PS51462"/>
    </source>
</evidence>
<proteinExistence type="predicted"/>
<dbReference type="CDD" id="cd02883">
    <property type="entry name" value="NUDIX_Hydrolase"/>
    <property type="match status" value="1"/>
</dbReference>
<dbReference type="PROSITE" id="PS51257">
    <property type="entry name" value="PROKAR_LIPOPROTEIN"/>
    <property type="match status" value="1"/>
</dbReference>
<dbReference type="Pfam" id="PF00293">
    <property type="entry name" value="NUDIX"/>
    <property type="match status" value="1"/>
</dbReference>
<dbReference type="InterPro" id="IPR000086">
    <property type="entry name" value="NUDIX_hydrolase_dom"/>
</dbReference>
<organism evidence="2 3">
    <name type="scientific">Sphaerochaeta associata</name>
    <dbReference type="NCBI Taxonomy" id="1129264"/>
    <lineage>
        <taxon>Bacteria</taxon>
        <taxon>Pseudomonadati</taxon>
        <taxon>Spirochaetota</taxon>
        <taxon>Spirochaetia</taxon>
        <taxon>Spirochaetales</taxon>
        <taxon>Sphaerochaetaceae</taxon>
        <taxon>Sphaerochaeta</taxon>
    </lineage>
</organism>
<dbReference type="Gene3D" id="3.90.79.10">
    <property type="entry name" value="Nucleoside Triphosphate Pyrophosphohydrolase"/>
    <property type="match status" value="1"/>
</dbReference>